<comment type="similarity">
    <text evidence="2">Belongs to the membrane fusion protein (MFP) (TC 8.A.1) family.</text>
</comment>
<reference evidence="9" key="1">
    <citation type="journal article" date="2019" name="Int. J. Syst. Evol. Microbiol.">
        <title>The Global Catalogue of Microorganisms (GCM) 10K type strain sequencing project: providing services to taxonomists for standard genome sequencing and annotation.</title>
        <authorList>
            <consortium name="The Broad Institute Genomics Platform"/>
            <consortium name="The Broad Institute Genome Sequencing Center for Infectious Disease"/>
            <person name="Wu L."/>
            <person name="Ma J."/>
        </authorList>
    </citation>
    <scope>NUCLEOTIDE SEQUENCE [LARGE SCALE GENOMIC DNA]</scope>
    <source>
        <strain evidence="9">JCM 18401</strain>
    </source>
</reference>
<evidence type="ECO:0000256" key="2">
    <source>
        <dbReference type="ARBA" id="ARBA00009477"/>
    </source>
</evidence>
<dbReference type="Gene3D" id="2.40.30.170">
    <property type="match status" value="1"/>
</dbReference>
<evidence type="ECO:0000256" key="1">
    <source>
        <dbReference type="ARBA" id="ARBA00004519"/>
    </source>
</evidence>
<dbReference type="Gene3D" id="2.40.420.20">
    <property type="match status" value="1"/>
</dbReference>
<dbReference type="RefSeq" id="WP_345337470.1">
    <property type="nucleotide sequence ID" value="NZ_BAABJZ010000107.1"/>
</dbReference>
<evidence type="ECO:0000256" key="3">
    <source>
        <dbReference type="SAM" id="Coils"/>
    </source>
</evidence>
<feature type="domain" description="Multidrug resistance protein MdtA-like barrel-sandwich hybrid" evidence="5">
    <location>
        <begin position="61"/>
        <end position="202"/>
    </location>
</feature>
<keyword evidence="9" id="KW-1185">Reference proteome</keyword>
<protein>
    <submittedName>
        <fullName evidence="8">Efflux RND transporter periplasmic adaptor subunit</fullName>
    </submittedName>
</protein>
<comment type="caution">
    <text evidence="8">The sequence shown here is derived from an EMBL/GenBank/DDBJ whole genome shotgun (WGS) entry which is preliminary data.</text>
</comment>
<evidence type="ECO:0000259" key="4">
    <source>
        <dbReference type="Pfam" id="PF25876"/>
    </source>
</evidence>
<feature type="domain" description="Multidrug resistance protein MdtA-like beta-barrel" evidence="6">
    <location>
        <begin position="206"/>
        <end position="294"/>
    </location>
</feature>
<feature type="coiled-coil region" evidence="3">
    <location>
        <begin position="97"/>
        <end position="158"/>
    </location>
</feature>
<dbReference type="Pfam" id="PF25944">
    <property type="entry name" value="Beta-barrel_RND"/>
    <property type="match status" value="1"/>
</dbReference>
<dbReference type="PROSITE" id="PS51257">
    <property type="entry name" value="PROKAR_LIPOPROTEIN"/>
    <property type="match status" value="1"/>
</dbReference>
<comment type="subcellular location">
    <subcellularLocation>
        <location evidence="1">Cell inner membrane</location>
        <topology evidence="1">Lipid-anchor</topology>
    </subcellularLocation>
</comment>
<dbReference type="InterPro" id="IPR058627">
    <property type="entry name" value="MdtA-like_C"/>
</dbReference>
<evidence type="ECO:0000313" key="9">
    <source>
        <dbReference type="Proteomes" id="UP001499988"/>
    </source>
</evidence>
<keyword evidence="3" id="KW-0175">Coiled coil</keyword>
<dbReference type="InterPro" id="IPR058626">
    <property type="entry name" value="MdtA-like_b-barrel"/>
</dbReference>
<dbReference type="Pfam" id="PF25967">
    <property type="entry name" value="RND-MFP_C"/>
    <property type="match status" value="1"/>
</dbReference>
<dbReference type="Pfam" id="PF25876">
    <property type="entry name" value="HH_MFP_RND"/>
    <property type="match status" value="1"/>
</dbReference>
<evidence type="ECO:0000259" key="5">
    <source>
        <dbReference type="Pfam" id="PF25917"/>
    </source>
</evidence>
<evidence type="ECO:0000259" key="7">
    <source>
        <dbReference type="Pfam" id="PF25967"/>
    </source>
</evidence>
<organism evidence="8 9">
    <name type="scientific">Ferrimonas pelagia</name>
    <dbReference type="NCBI Taxonomy" id="1177826"/>
    <lineage>
        <taxon>Bacteria</taxon>
        <taxon>Pseudomonadati</taxon>
        <taxon>Pseudomonadota</taxon>
        <taxon>Gammaproteobacteria</taxon>
        <taxon>Alteromonadales</taxon>
        <taxon>Ferrimonadaceae</taxon>
        <taxon>Ferrimonas</taxon>
    </lineage>
</organism>
<sequence>MVSVYRVWWCTALLMGAIGCSEQQAPSTEAPPVDVGAMTVQAQPVTLTTTLAGRTKASLEAEVRPQISGIVLEQDFEEGALVEKGQQLYLIDPAPYEAQLQQANAELSQSRANLKAAKARAERYQVLVDSRAVSKQDYDDAQAQYQQALASVETAKASVDTAKINLGYTRVYAPIAGLAGRSSVTPGALVSASQSQALVTVQQFDPMYVDVSESSRELNALRRAWASGDVIRQEGEAAQVHLSFDDGSAYEHLGEFKFADINVDVSTGTFTIRTTFPNPDSILLPGMFVRATLVQGVLPNGVLIPARGVSRNAKGEATVVIVSAENTAESRAVVAEQMIGQAWLVTDGLANGDRVVLEGLQYLRPGVAIGTVNELAPE</sequence>
<dbReference type="NCBIfam" id="TIGR01730">
    <property type="entry name" value="RND_mfp"/>
    <property type="match status" value="1"/>
</dbReference>
<evidence type="ECO:0000313" key="8">
    <source>
        <dbReference type="EMBL" id="GAA4903311.1"/>
    </source>
</evidence>
<feature type="domain" description="Multidrug resistance protein MdtA-like alpha-helical hairpin" evidence="4">
    <location>
        <begin position="99"/>
        <end position="169"/>
    </location>
</feature>
<feature type="domain" description="Multidrug resistance protein MdtA-like C-terminal permuted SH3" evidence="7">
    <location>
        <begin position="300"/>
        <end position="362"/>
    </location>
</feature>
<dbReference type="PANTHER" id="PTHR30158">
    <property type="entry name" value="ACRA/E-RELATED COMPONENT OF DRUG EFFLUX TRANSPORTER"/>
    <property type="match status" value="1"/>
</dbReference>
<dbReference type="SUPFAM" id="SSF111369">
    <property type="entry name" value="HlyD-like secretion proteins"/>
    <property type="match status" value="1"/>
</dbReference>
<dbReference type="InterPro" id="IPR058624">
    <property type="entry name" value="MdtA-like_HH"/>
</dbReference>
<dbReference type="InterPro" id="IPR006143">
    <property type="entry name" value="RND_pump_MFP"/>
</dbReference>
<name>A0ABP9FJ63_9GAMM</name>
<dbReference type="Gene3D" id="1.10.287.470">
    <property type="entry name" value="Helix hairpin bin"/>
    <property type="match status" value="1"/>
</dbReference>
<dbReference type="Proteomes" id="UP001499988">
    <property type="component" value="Unassembled WGS sequence"/>
</dbReference>
<dbReference type="Pfam" id="PF25917">
    <property type="entry name" value="BSH_RND"/>
    <property type="match status" value="1"/>
</dbReference>
<evidence type="ECO:0000259" key="6">
    <source>
        <dbReference type="Pfam" id="PF25944"/>
    </source>
</evidence>
<dbReference type="EMBL" id="BAABJZ010000107">
    <property type="protein sequence ID" value="GAA4903311.1"/>
    <property type="molecule type" value="Genomic_DNA"/>
</dbReference>
<proteinExistence type="inferred from homology"/>
<dbReference type="InterPro" id="IPR058625">
    <property type="entry name" value="MdtA-like_BSH"/>
</dbReference>
<gene>
    <name evidence="8" type="ORF">GCM10023333_41800</name>
</gene>
<dbReference type="PANTHER" id="PTHR30158:SF3">
    <property type="entry name" value="MULTIDRUG EFFLUX PUMP SUBUNIT ACRA-RELATED"/>
    <property type="match status" value="1"/>
</dbReference>
<dbReference type="Gene3D" id="2.40.50.100">
    <property type="match status" value="1"/>
</dbReference>
<accession>A0ABP9FJ63</accession>